<accession>A0A7S5GI97</accession>
<name>A0A7S5GI97_9TOMB</name>
<feature type="region of interest" description="Disordered" evidence="1">
    <location>
        <begin position="188"/>
        <end position="223"/>
    </location>
</feature>
<sequence length="375" mass="42431">MANKRRRSARSKRKRKSTLSNIEHFSVHSAPSVPVNVGQNTCACLLLPLTHKWVTELVSSAPYKGGRFKTLSTTVDVVGPTAKSEIYVGIIRTPPDTVKPMGKENDWSMIIRLWRDCYVRRKSTGSSGLACNFNLSTPWMTDDSNEDLTASVFIGWYNDGLTNSRASVDMRVRLACIPNRLWPEGAVGKGHMRNKRGLEERDLDTVDESNTPEERPERKKDTDARDIQLITTQEAADYAYKTYGPRSPKWVNRIPRVYWKRQHFKKIGWRDVRNIALSLGMPLRLCDMEDNMVKPRIAWLINEGCPEDNITPDGWCFSVWTAFGYSTWQQPLEGGEPIPVGLGSTVAPENSKFEIGMSRLEITDGEMGGEIIPHQ</sequence>
<reference evidence="2" key="1">
    <citation type="submission" date="2018-11" db="EMBL/GenBank/DDBJ databases">
        <title>A novel umbravirus infecting strawberry plants.</title>
        <authorList>
            <person name="Koloniuk I."/>
            <person name="Franova J."/>
            <person name="Sarkisova T."/>
            <person name="Pribylova J."/>
        </authorList>
    </citation>
    <scope>NUCLEOTIDE SEQUENCE</scope>
    <source>
        <strain evidence="2">1-2017A</strain>
    </source>
</reference>
<evidence type="ECO:0000313" key="2">
    <source>
        <dbReference type="EMBL" id="QGX02205.1"/>
    </source>
</evidence>
<proteinExistence type="predicted"/>
<feature type="compositionally biased region" description="Basic and acidic residues" evidence="1">
    <location>
        <begin position="212"/>
        <end position="223"/>
    </location>
</feature>
<dbReference type="EMBL" id="MK211275">
    <property type="protein sequence ID" value="QGX02205.1"/>
    <property type="molecule type" value="Genomic_RNA"/>
</dbReference>
<protein>
    <submittedName>
        <fullName evidence="2">Putative p43 protein</fullName>
    </submittedName>
</protein>
<evidence type="ECO:0000256" key="1">
    <source>
        <dbReference type="SAM" id="MobiDB-lite"/>
    </source>
</evidence>
<organism evidence="2">
    <name type="scientific">Strawberry associated virus A</name>
    <dbReference type="NCBI Taxonomy" id="2684439"/>
    <lineage>
        <taxon>Viruses</taxon>
        <taxon>Riboviria</taxon>
        <taxon>Orthornavirae</taxon>
        <taxon>Kitrinoviricota</taxon>
        <taxon>Tolucaviricetes</taxon>
        <taxon>Tolivirales</taxon>
        <taxon>Tombusviridae</taxon>
        <taxon>Calvusvirinae</taxon>
        <taxon>Umbravirus</taxon>
    </lineage>
</organism>